<proteinExistence type="predicted"/>
<dbReference type="Proteomes" id="UP000035352">
    <property type="component" value="Chromosome"/>
</dbReference>
<feature type="chain" id="PRO_5002551987" description="DUF3617 family protein" evidence="1">
    <location>
        <begin position="27"/>
        <end position="175"/>
    </location>
</feature>
<evidence type="ECO:0000313" key="3">
    <source>
        <dbReference type="Proteomes" id="UP000035352"/>
    </source>
</evidence>
<dbReference type="OrthoDB" id="8779121at2"/>
<keyword evidence="1" id="KW-0732">Signal</keyword>
<dbReference type="KEGG" id="pbh:AAW51_2372"/>
<evidence type="ECO:0000256" key="1">
    <source>
        <dbReference type="SAM" id="SignalP"/>
    </source>
</evidence>
<dbReference type="STRING" id="413882.AAW51_2372"/>
<organism evidence="2 3">
    <name type="scientific">Caldimonas brevitalea</name>
    <dbReference type="NCBI Taxonomy" id="413882"/>
    <lineage>
        <taxon>Bacteria</taxon>
        <taxon>Pseudomonadati</taxon>
        <taxon>Pseudomonadota</taxon>
        <taxon>Betaproteobacteria</taxon>
        <taxon>Burkholderiales</taxon>
        <taxon>Sphaerotilaceae</taxon>
        <taxon>Caldimonas</taxon>
    </lineage>
</organism>
<evidence type="ECO:0008006" key="4">
    <source>
        <dbReference type="Google" id="ProtNLM"/>
    </source>
</evidence>
<keyword evidence="3" id="KW-1185">Reference proteome</keyword>
<accession>A0A0G3BM46</accession>
<dbReference type="AlphaFoldDB" id="A0A0G3BM46"/>
<reference evidence="2 3" key="1">
    <citation type="submission" date="2015-05" db="EMBL/GenBank/DDBJ databases">
        <authorList>
            <person name="Tang B."/>
            <person name="Yu Y."/>
        </authorList>
    </citation>
    <scope>NUCLEOTIDE SEQUENCE [LARGE SCALE GENOMIC DNA]</scope>
    <source>
        <strain evidence="2 3">DSM 7029</strain>
    </source>
</reference>
<dbReference type="RefSeq" id="WP_047194792.1">
    <property type="nucleotide sequence ID" value="NZ_CP011371.1"/>
</dbReference>
<name>A0A0G3BM46_9BURK</name>
<dbReference type="EMBL" id="CP011371">
    <property type="protein sequence ID" value="AKJ29063.1"/>
    <property type="molecule type" value="Genomic_DNA"/>
</dbReference>
<feature type="signal peptide" evidence="1">
    <location>
        <begin position="1"/>
        <end position="26"/>
    </location>
</feature>
<protein>
    <recommendedName>
        <fullName evidence="4">DUF3617 family protein</fullName>
    </recommendedName>
</protein>
<evidence type="ECO:0000313" key="2">
    <source>
        <dbReference type="EMBL" id="AKJ29063.1"/>
    </source>
</evidence>
<gene>
    <name evidence="2" type="ORF">AAW51_2372</name>
</gene>
<sequence>MRHTHTPSLLLAAVVLLATASAPCSATEPLFDKIEIEGRSGRLHDNARGWLALPESEQLRAMVQAERCSAIGGPRGQFKVADGVLWLHALYRCRGAIELSSVYPDARSPWAATWVTGELTAELGKVECVSQAGKPVFERTARISVEAGKVTAVSYRVPSLEQCGRDLSSQEAPSK</sequence>